<dbReference type="Proteomes" id="UP000054217">
    <property type="component" value="Unassembled WGS sequence"/>
</dbReference>
<dbReference type="GO" id="GO:0003729">
    <property type="term" value="F:mRNA binding"/>
    <property type="evidence" value="ECO:0007669"/>
    <property type="project" value="TreeGrafter"/>
</dbReference>
<proteinExistence type="predicted"/>
<evidence type="ECO:0000259" key="2">
    <source>
        <dbReference type="PROSITE" id="PS51025"/>
    </source>
</evidence>
<feature type="compositionally biased region" description="Basic and acidic residues" evidence="1">
    <location>
        <begin position="146"/>
        <end position="160"/>
    </location>
</feature>
<dbReference type="HOGENOM" id="CLU_009938_1_1_1"/>
<feature type="compositionally biased region" description="Polar residues" evidence="1">
    <location>
        <begin position="182"/>
        <end position="191"/>
    </location>
</feature>
<reference evidence="3 4" key="1">
    <citation type="submission" date="2014-04" db="EMBL/GenBank/DDBJ databases">
        <authorList>
            <consortium name="DOE Joint Genome Institute"/>
            <person name="Kuo A."/>
            <person name="Kohler A."/>
            <person name="Costa M.D."/>
            <person name="Nagy L.G."/>
            <person name="Floudas D."/>
            <person name="Copeland A."/>
            <person name="Barry K.W."/>
            <person name="Cichocki N."/>
            <person name="Veneault-Fourrey C."/>
            <person name="LaButti K."/>
            <person name="Lindquist E.A."/>
            <person name="Lipzen A."/>
            <person name="Lundell T."/>
            <person name="Morin E."/>
            <person name="Murat C."/>
            <person name="Sun H."/>
            <person name="Tunlid A."/>
            <person name="Henrissat B."/>
            <person name="Grigoriev I.V."/>
            <person name="Hibbett D.S."/>
            <person name="Martin F."/>
            <person name="Nordberg H.P."/>
            <person name="Cantor M.N."/>
            <person name="Hua S.X."/>
        </authorList>
    </citation>
    <scope>NUCLEOTIDE SEQUENCE [LARGE SCALE GENOMIC DNA]</scope>
    <source>
        <strain evidence="3 4">Marx 270</strain>
    </source>
</reference>
<dbReference type="FunCoup" id="A0A0C3P6F0">
    <property type="interactions" value="690"/>
</dbReference>
<evidence type="ECO:0000313" key="3">
    <source>
        <dbReference type="EMBL" id="KIO02929.1"/>
    </source>
</evidence>
<dbReference type="EMBL" id="KN831979">
    <property type="protein sequence ID" value="KIO02929.1"/>
    <property type="molecule type" value="Genomic_DNA"/>
</dbReference>
<dbReference type="STRING" id="870435.A0A0C3P6F0"/>
<feature type="region of interest" description="Disordered" evidence="1">
    <location>
        <begin position="146"/>
        <end position="257"/>
    </location>
</feature>
<evidence type="ECO:0000256" key="1">
    <source>
        <dbReference type="SAM" id="MobiDB-lite"/>
    </source>
</evidence>
<gene>
    <name evidence="3" type="ORF">M404DRAFT_956133</name>
</gene>
<dbReference type="PANTHER" id="PTHR18806:SF4">
    <property type="entry name" value="RNA-BINDING PROTEIN 25"/>
    <property type="match status" value="1"/>
</dbReference>
<dbReference type="GO" id="GO:0005681">
    <property type="term" value="C:spliceosomal complex"/>
    <property type="evidence" value="ECO:0007669"/>
    <property type="project" value="TreeGrafter"/>
</dbReference>
<dbReference type="PANTHER" id="PTHR18806">
    <property type="entry name" value="RBM25 PROTEIN"/>
    <property type="match status" value="1"/>
</dbReference>
<evidence type="ECO:0000313" key="4">
    <source>
        <dbReference type="Proteomes" id="UP000054217"/>
    </source>
</evidence>
<dbReference type="InParanoid" id="A0A0C3P6F0"/>
<dbReference type="PROSITE" id="PS51025">
    <property type="entry name" value="PWI"/>
    <property type="match status" value="1"/>
</dbReference>
<dbReference type="InterPro" id="IPR002483">
    <property type="entry name" value="PWI_dom"/>
</dbReference>
<dbReference type="InterPro" id="IPR052768">
    <property type="entry name" value="RBM25"/>
</dbReference>
<protein>
    <recommendedName>
        <fullName evidence="2">PWI domain-containing protein</fullName>
    </recommendedName>
</protein>
<reference evidence="4" key="2">
    <citation type="submission" date="2015-01" db="EMBL/GenBank/DDBJ databases">
        <title>Evolutionary Origins and Diversification of the Mycorrhizal Mutualists.</title>
        <authorList>
            <consortium name="DOE Joint Genome Institute"/>
            <consortium name="Mycorrhizal Genomics Consortium"/>
            <person name="Kohler A."/>
            <person name="Kuo A."/>
            <person name="Nagy L.G."/>
            <person name="Floudas D."/>
            <person name="Copeland A."/>
            <person name="Barry K.W."/>
            <person name="Cichocki N."/>
            <person name="Veneault-Fourrey C."/>
            <person name="LaButti K."/>
            <person name="Lindquist E.A."/>
            <person name="Lipzen A."/>
            <person name="Lundell T."/>
            <person name="Morin E."/>
            <person name="Murat C."/>
            <person name="Riley R."/>
            <person name="Ohm R."/>
            <person name="Sun H."/>
            <person name="Tunlid A."/>
            <person name="Henrissat B."/>
            <person name="Grigoriev I.V."/>
            <person name="Hibbett D.S."/>
            <person name="Martin F."/>
        </authorList>
    </citation>
    <scope>NUCLEOTIDE SEQUENCE [LARGE SCALE GENOMIC DNA]</scope>
    <source>
        <strain evidence="4">Marx 270</strain>
    </source>
</reference>
<sequence length="555" mass="63048">MKAFKCLITPANKPQGFGFGDEDPESALRRINLLNGVELPALEDDCASKKLLIKADEKTKLFMDAYSAQKMKTDADEAKVREALQKITSLVEDINRSSQDAANRGLIDKERYVIPPHLHDLQEADLPEGQRGLVISEIAQFRERAAKREREKVREVRESIPHILSSTATTPSGLKMREWGKPQQQQASTSPGGKSQQLQGKGSQAYSKPVGFVKAEDAGAATGSLSTGLKTDEELEKERREARRRDEELSFKDRERRYEPRERARIAALEQTIARQNAIKEAEERDRVEMQARLDVWDDDESDELYYVDRARWRQTRSRRLVAEEAADGESRAYEEREAENLRVESEKFLARQMEDMRALAEEQRKAGMLLDDGAPVKLNVSLLGPAPVNKVEPHAQKEVVKGAAAVFGQEEEEEEGGIKKCKVPLVKLDFSAAEGGKAKDRLETIKQSVPHDKETLFKAKVRWDGLTDMMIDRKFVPIIKYRMVKYLGELEDDDLIMFVVEHLKDHKGPQKLVKGLEPVLEEEAQEFAINIWRQVIFESMAYGEGLQTERMTVD</sequence>
<dbReference type="AlphaFoldDB" id="A0A0C3P6F0"/>
<accession>A0A0C3P6F0</accession>
<dbReference type="Pfam" id="PF01480">
    <property type="entry name" value="PWI"/>
    <property type="match status" value="1"/>
</dbReference>
<feature type="compositionally biased region" description="Low complexity" evidence="1">
    <location>
        <begin position="192"/>
        <end position="204"/>
    </location>
</feature>
<dbReference type="OrthoDB" id="6275295at2759"/>
<dbReference type="SMART" id="SM00311">
    <property type="entry name" value="PWI"/>
    <property type="match status" value="1"/>
</dbReference>
<name>A0A0C3P6F0_PISTI</name>
<dbReference type="Gene3D" id="1.20.1390.10">
    <property type="entry name" value="PWI domain"/>
    <property type="match status" value="1"/>
</dbReference>
<organism evidence="3 4">
    <name type="scientific">Pisolithus tinctorius Marx 270</name>
    <dbReference type="NCBI Taxonomy" id="870435"/>
    <lineage>
        <taxon>Eukaryota</taxon>
        <taxon>Fungi</taxon>
        <taxon>Dikarya</taxon>
        <taxon>Basidiomycota</taxon>
        <taxon>Agaricomycotina</taxon>
        <taxon>Agaricomycetes</taxon>
        <taxon>Agaricomycetidae</taxon>
        <taxon>Boletales</taxon>
        <taxon>Sclerodermatineae</taxon>
        <taxon>Pisolithaceae</taxon>
        <taxon>Pisolithus</taxon>
    </lineage>
</organism>
<feature type="domain" description="PWI" evidence="2">
    <location>
        <begin position="455"/>
        <end position="553"/>
    </location>
</feature>
<keyword evidence="4" id="KW-1185">Reference proteome</keyword>
<feature type="compositionally biased region" description="Basic and acidic residues" evidence="1">
    <location>
        <begin position="230"/>
        <end position="257"/>
    </location>
</feature>